<reference evidence="1" key="1">
    <citation type="journal article" date="2015" name="Nature">
        <title>Complex archaea that bridge the gap between prokaryotes and eukaryotes.</title>
        <authorList>
            <person name="Spang A."/>
            <person name="Saw J.H."/>
            <person name="Jorgensen S.L."/>
            <person name="Zaremba-Niedzwiedzka K."/>
            <person name="Martijn J."/>
            <person name="Lind A.E."/>
            <person name="van Eijk R."/>
            <person name="Schleper C."/>
            <person name="Guy L."/>
            <person name="Ettema T.J."/>
        </authorList>
    </citation>
    <scope>NUCLEOTIDE SEQUENCE</scope>
</reference>
<organism evidence="1">
    <name type="scientific">marine sediment metagenome</name>
    <dbReference type="NCBI Taxonomy" id="412755"/>
    <lineage>
        <taxon>unclassified sequences</taxon>
        <taxon>metagenomes</taxon>
        <taxon>ecological metagenomes</taxon>
    </lineage>
</organism>
<evidence type="ECO:0000313" key="1">
    <source>
        <dbReference type="EMBL" id="KKM00996.1"/>
    </source>
</evidence>
<name>A0A0F9J4Z6_9ZZZZ</name>
<comment type="caution">
    <text evidence="1">The sequence shown here is derived from an EMBL/GenBank/DDBJ whole genome shotgun (WGS) entry which is preliminary data.</text>
</comment>
<gene>
    <name evidence="1" type="ORF">LCGC14_1798870</name>
</gene>
<protein>
    <submittedName>
        <fullName evidence="1">Uncharacterized protein</fullName>
    </submittedName>
</protein>
<proteinExistence type="predicted"/>
<accession>A0A0F9J4Z6</accession>
<sequence length="137" mass="16380">MEFCNYCGGKFKIEFITTNPGTKKIIFDGYRDSSEEYMALVNKIKSEGIKGVQIRGHPETSHFYLCQVISHEDWIKRYRAFVSHKELNDENKKKFREKIQKYFLRRFVCVKCRFSTDDKYWGNKESLRATRWKPLGS</sequence>
<dbReference type="AlphaFoldDB" id="A0A0F9J4Z6"/>
<dbReference type="EMBL" id="LAZR01017298">
    <property type="protein sequence ID" value="KKM00996.1"/>
    <property type="molecule type" value="Genomic_DNA"/>
</dbReference>